<keyword evidence="2" id="KW-0732">Signal</keyword>
<dbReference type="PANTHER" id="PTHR48081">
    <property type="entry name" value="AB HYDROLASE SUPERFAMILY PROTEIN C4A8.06C"/>
    <property type="match status" value="1"/>
</dbReference>
<keyword evidence="1" id="KW-0378">Hydrolase</keyword>
<dbReference type="Gene3D" id="3.40.50.1820">
    <property type="entry name" value="alpha/beta hydrolase"/>
    <property type="match status" value="1"/>
</dbReference>
<organism evidence="4 5">
    <name type="scientific">Pelagicoccus enzymogenes</name>
    <dbReference type="NCBI Taxonomy" id="2773457"/>
    <lineage>
        <taxon>Bacteria</taxon>
        <taxon>Pseudomonadati</taxon>
        <taxon>Verrucomicrobiota</taxon>
        <taxon>Opitutia</taxon>
        <taxon>Puniceicoccales</taxon>
        <taxon>Pelagicoccaceae</taxon>
        <taxon>Pelagicoccus</taxon>
    </lineage>
</organism>
<feature type="signal peptide" evidence="2">
    <location>
        <begin position="1"/>
        <end position="22"/>
    </location>
</feature>
<protein>
    <submittedName>
        <fullName evidence="4">Prolyl oligopeptidase family serine peptidase</fullName>
    </submittedName>
</protein>
<dbReference type="InterPro" id="IPR001375">
    <property type="entry name" value="Peptidase_S9_cat"/>
</dbReference>
<dbReference type="RefSeq" id="WP_191619125.1">
    <property type="nucleotide sequence ID" value="NZ_JACYFG010000051.1"/>
</dbReference>
<evidence type="ECO:0000256" key="2">
    <source>
        <dbReference type="SAM" id="SignalP"/>
    </source>
</evidence>
<dbReference type="GO" id="GO:0006508">
    <property type="term" value="P:proteolysis"/>
    <property type="evidence" value="ECO:0007669"/>
    <property type="project" value="InterPro"/>
</dbReference>
<keyword evidence="5" id="KW-1185">Reference proteome</keyword>
<reference evidence="4" key="1">
    <citation type="submission" date="2020-09" db="EMBL/GenBank/DDBJ databases">
        <title>Pelagicoccus enzymogenes sp. nov. with an EPS production, isolated from marine sediment.</title>
        <authorList>
            <person name="Feng X."/>
        </authorList>
    </citation>
    <scope>NUCLEOTIDE SEQUENCE</scope>
    <source>
        <strain evidence="4">NFK12</strain>
    </source>
</reference>
<evidence type="ECO:0000313" key="5">
    <source>
        <dbReference type="Proteomes" id="UP000622317"/>
    </source>
</evidence>
<proteinExistence type="predicted"/>
<dbReference type="Proteomes" id="UP000622317">
    <property type="component" value="Unassembled WGS sequence"/>
</dbReference>
<evidence type="ECO:0000256" key="1">
    <source>
        <dbReference type="ARBA" id="ARBA00022801"/>
    </source>
</evidence>
<dbReference type="InterPro" id="IPR050300">
    <property type="entry name" value="GDXG_lipolytic_enzyme"/>
</dbReference>
<dbReference type="Pfam" id="PF00326">
    <property type="entry name" value="Peptidase_S9"/>
    <property type="match status" value="1"/>
</dbReference>
<dbReference type="InterPro" id="IPR029058">
    <property type="entry name" value="AB_hydrolase_fold"/>
</dbReference>
<comment type="caution">
    <text evidence="4">The sequence shown here is derived from an EMBL/GenBank/DDBJ whole genome shotgun (WGS) entry which is preliminary data.</text>
</comment>
<evidence type="ECO:0000259" key="3">
    <source>
        <dbReference type="Pfam" id="PF00326"/>
    </source>
</evidence>
<accession>A0A927FER7</accession>
<sequence length="327" mass="36421">MHRFLAPLAAFALIASLSSSHAAPDNSEPPSKDPVWDQTRSPDWDASYQLVSIPSTIDGQAQMAYAYEAADAAPAPLVVSLHTWSSNYEQADPLAAILVERGFHYIHPDFRGVNNTPEGCVSELALQDIDDAIDYCLESWNVDPERIYVIGTSGGGYATCATYFKSKHRIAGFYAWVPITDLEMWYYQTKQRGLKYAQHIEQVLGGSIDSEEAKKRSPLYMPHRPREVPLHLFHGVDDGYRGSVPSIHSIQLYNRLCEEAGQPSLRVTHEQTIDLLSKAVRPTGRKLGGREIWFQRESPFATLTIFEGGHEMLVEVAADQLSEAAGR</sequence>
<dbReference type="EMBL" id="JACYFG010000051">
    <property type="protein sequence ID" value="MBD5782058.1"/>
    <property type="molecule type" value="Genomic_DNA"/>
</dbReference>
<name>A0A927FER7_9BACT</name>
<gene>
    <name evidence="4" type="ORF">IEN85_21345</name>
</gene>
<dbReference type="AlphaFoldDB" id="A0A927FER7"/>
<dbReference type="GO" id="GO:0008236">
    <property type="term" value="F:serine-type peptidase activity"/>
    <property type="evidence" value="ECO:0007669"/>
    <property type="project" value="InterPro"/>
</dbReference>
<evidence type="ECO:0000313" key="4">
    <source>
        <dbReference type="EMBL" id="MBD5782058.1"/>
    </source>
</evidence>
<dbReference type="SUPFAM" id="SSF53474">
    <property type="entry name" value="alpha/beta-Hydrolases"/>
    <property type="match status" value="1"/>
</dbReference>
<feature type="chain" id="PRO_5037116555" evidence="2">
    <location>
        <begin position="23"/>
        <end position="327"/>
    </location>
</feature>
<feature type="domain" description="Peptidase S9 prolyl oligopeptidase catalytic" evidence="3">
    <location>
        <begin position="96"/>
        <end position="263"/>
    </location>
</feature>